<feature type="compositionally biased region" description="Acidic residues" evidence="4">
    <location>
        <begin position="54"/>
        <end position="63"/>
    </location>
</feature>
<evidence type="ECO:0000313" key="7">
    <source>
        <dbReference type="Proteomes" id="UP001408789"/>
    </source>
</evidence>
<accession>A0AAP0H7A0</accession>
<dbReference type="GO" id="GO:0000145">
    <property type="term" value="C:exocyst"/>
    <property type="evidence" value="ECO:0007669"/>
    <property type="project" value="InterPro"/>
</dbReference>
<feature type="region of interest" description="Disordered" evidence="4">
    <location>
        <begin position="190"/>
        <end position="210"/>
    </location>
</feature>
<dbReference type="PANTHER" id="PTHR12542">
    <property type="entry name" value="EXOCYST COMPLEX PROTEIN EXO70"/>
    <property type="match status" value="1"/>
</dbReference>
<keyword evidence="3" id="KW-0268">Exocytosis</keyword>
<evidence type="ECO:0000256" key="3">
    <source>
        <dbReference type="RuleBase" id="RU365026"/>
    </source>
</evidence>
<dbReference type="PANTHER" id="PTHR12542:SF127">
    <property type="entry name" value="EXOCYST COMPLEX COMPONENT EXO70C1"/>
    <property type="match status" value="1"/>
</dbReference>
<dbReference type="InterPro" id="IPR046364">
    <property type="entry name" value="Exo70_C"/>
</dbReference>
<keyword evidence="3" id="KW-0653">Protein transport</keyword>
<reference evidence="6 7" key="1">
    <citation type="submission" date="2024-04" db="EMBL/GenBank/DDBJ databases">
        <title>The reference genome of an endangered Asteraceae, Deinandra increscens subsp. villosa, native to the Central Coast of California.</title>
        <authorList>
            <person name="Guilliams M."/>
            <person name="Hasenstab-Lehman K."/>
            <person name="Meyer R."/>
            <person name="Mcevoy S."/>
        </authorList>
    </citation>
    <scope>NUCLEOTIDE SEQUENCE [LARGE SCALE GENOMIC DNA]</scope>
    <source>
        <tissue evidence="6">Leaf</tissue>
    </source>
</reference>
<protein>
    <recommendedName>
        <fullName evidence="3">Exocyst subunit Exo70 family protein</fullName>
    </recommendedName>
</protein>
<dbReference type="GO" id="GO:0005546">
    <property type="term" value="F:phosphatidylinositol-4,5-bisphosphate binding"/>
    <property type="evidence" value="ECO:0007669"/>
    <property type="project" value="InterPro"/>
</dbReference>
<keyword evidence="2 3" id="KW-0813">Transport</keyword>
<dbReference type="Pfam" id="PF03081">
    <property type="entry name" value="Exo70_C"/>
    <property type="match status" value="1"/>
</dbReference>
<organism evidence="6 7">
    <name type="scientific">Deinandra increscens subsp. villosa</name>
    <dbReference type="NCBI Taxonomy" id="3103831"/>
    <lineage>
        <taxon>Eukaryota</taxon>
        <taxon>Viridiplantae</taxon>
        <taxon>Streptophyta</taxon>
        <taxon>Embryophyta</taxon>
        <taxon>Tracheophyta</taxon>
        <taxon>Spermatophyta</taxon>
        <taxon>Magnoliopsida</taxon>
        <taxon>eudicotyledons</taxon>
        <taxon>Gunneridae</taxon>
        <taxon>Pentapetalae</taxon>
        <taxon>asterids</taxon>
        <taxon>campanulids</taxon>
        <taxon>Asterales</taxon>
        <taxon>Asteraceae</taxon>
        <taxon>Asteroideae</taxon>
        <taxon>Heliantheae alliance</taxon>
        <taxon>Madieae</taxon>
        <taxon>Madiinae</taxon>
        <taxon>Deinandra</taxon>
    </lineage>
</organism>
<dbReference type="InterPro" id="IPR004140">
    <property type="entry name" value="Exo70"/>
</dbReference>
<dbReference type="GO" id="GO:0006887">
    <property type="term" value="P:exocytosis"/>
    <property type="evidence" value="ECO:0007669"/>
    <property type="project" value="UniProtKB-KW"/>
</dbReference>
<gene>
    <name evidence="6" type="ORF">SSX86_007209</name>
</gene>
<feature type="region of interest" description="Disordered" evidence="4">
    <location>
        <begin position="1"/>
        <end position="64"/>
    </location>
</feature>
<keyword evidence="7" id="KW-1185">Reference proteome</keyword>
<dbReference type="InterPro" id="IPR016159">
    <property type="entry name" value="Cullin_repeat-like_dom_sf"/>
</dbReference>
<evidence type="ECO:0000313" key="6">
    <source>
        <dbReference type="EMBL" id="KAK9074611.1"/>
    </source>
</evidence>
<comment type="function">
    <text evidence="3">Component of the exocyst complex.</text>
</comment>
<dbReference type="AlphaFoldDB" id="A0AAP0H7A0"/>
<evidence type="ECO:0000256" key="4">
    <source>
        <dbReference type="SAM" id="MobiDB-lite"/>
    </source>
</evidence>
<comment type="caution">
    <text evidence="6">The sequence shown here is derived from an EMBL/GenBank/DDBJ whole genome shotgun (WGS) entry which is preliminary data.</text>
</comment>
<evidence type="ECO:0000256" key="1">
    <source>
        <dbReference type="ARBA" id="ARBA00006756"/>
    </source>
</evidence>
<dbReference type="Gene3D" id="1.20.1280.170">
    <property type="entry name" value="Exocyst complex component Exo70"/>
    <property type="match status" value="1"/>
</dbReference>
<evidence type="ECO:0000259" key="5">
    <source>
        <dbReference type="Pfam" id="PF03081"/>
    </source>
</evidence>
<feature type="compositionally biased region" description="Low complexity" evidence="4">
    <location>
        <begin position="17"/>
        <end position="44"/>
    </location>
</feature>
<dbReference type="SUPFAM" id="SSF74788">
    <property type="entry name" value="Cullin repeat-like"/>
    <property type="match status" value="1"/>
</dbReference>
<comment type="similarity">
    <text evidence="1 3">Belongs to the EXO70 family.</text>
</comment>
<dbReference type="EMBL" id="JBCNJP010000008">
    <property type="protein sequence ID" value="KAK9074611.1"/>
    <property type="molecule type" value="Genomic_DNA"/>
</dbReference>
<dbReference type="GO" id="GO:0015031">
    <property type="term" value="P:protein transport"/>
    <property type="evidence" value="ECO:0007669"/>
    <property type="project" value="UniProtKB-KW"/>
</dbReference>
<dbReference type="Proteomes" id="UP001408789">
    <property type="component" value="Unassembled WGS sequence"/>
</dbReference>
<feature type="domain" description="Exocyst complex subunit Exo70 C-terminal" evidence="5">
    <location>
        <begin position="277"/>
        <end position="643"/>
    </location>
</feature>
<name>A0AAP0H7A0_9ASTR</name>
<evidence type="ECO:0000256" key="2">
    <source>
        <dbReference type="ARBA" id="ARBA00022448"/>
    </source>
</evidence>
<sequence length="659" mass="75497">MDKHRNSFIGRHRWRANNNNNNHLESSPRSSSFSPHHKSPVVVPIDPADHLQSSDDEDDELPDDLDHHQIITDLDALLSAEDNPELPDHIIHAFSIIVMSKTKKTSPVVADHKHDDNNDEDETFLYESVQRLSKMKTAANIDEKLVGKLLQRIMMFMGEQLRTLLLVDVPAPDQPKLKVISTKHFSFKTERCPPALPPPEPASKQEDYPGFSEQDINKINKIVRTMISAGYKNECSNVYSIARGNALYEQLRRLDFEKLNAEDVQKLNWDWLEQDLSRWIRIIKHFSKFLIPAERKLGQTVFSDDHFHIFRGLFVNLTRSLITSLLDYAAAVAMMKRSAERLFKFLDMYEALNGLRESMNGDDPPPDNDLNVEISSVAERIGEGVVNMFGDLEKSIRQDAAKTPVPGGAVHPLTRYVLNYLKYACDYGDTLDQIFQQNAKLNPLLQVPATTSSMSLSSEDIDMEKSPLAAQIASVMSLLDGNLAVKSTLYKDPSLRDIFMMNNGRYILQKVKGSGEIKKLMGDTWCRRRSSEVRHYHKSYQRETWARLLQCITQEGIQVNGKVNKRVLKERFKNFNGMFDEIHKTQSGWVVSEEQLQSELRASISAVVIPAYRSFVGRYKHHFEKNVDKYIKYQPEDIEALIETLFEGNPPTSMSRKRF</sequence>
<proteinExistence type="inferred from homology"/>